<keyword evidence="8" id="KW-1185">Reference proteome</keyword>
<dbReference type="PANTHER" id="PTHR11640:SF155">
    <property type="entry name" value="IG-LIKE DOMAIN-CONTAINING PROTEIN"/>
    <property type="match status" value="1"/>
</dbReference>
<keyword evidence="2" id="KW-0472">Membrane</keyword>
<proteinExistence type="predicted"/>
<keyword evidence="5" id="KW-0393">Immunoglobulin domain</keyword>
<evidence type="ECO:0000256" key="5">
    <source>
        <dbReference type="ARBA" id="ARBA00023319"/>
    </source>
</evidence>
<feature type="domain" description="Immunoglobulin" evidence="6">
    <location>
        <begin position="28"/>
        <end position="140"/>
    </location>
</feature>
<reference evidence="7" key="1">
    <citation type="submission" date="2022-03" db="EMBL/GenBank/DDBJ databases">
        <authorList>
            <person name="Martin C."/>
        </authorList>
    </citation>
    <scope>NUCLEOTIDE SEQUENCE</scope>
</reference>
<dbReference type="GO" id="GO:0005886">
    <property type="term" value="C:plasma membrane"/>
    <property type="evidence" value="ECO:0007669"/>
    <property type="project" value="TreeGrafter"/>
</dbReference>
<evidence type="ECO:0000256" key="3">
    <source>
        <dbReference type="ARBA" id="ARBA00023157"/>
    </source>
</evidence>
<keyword evidence="3" id="KW-1015">Disulfide bond</keyword>
<dbReference type="EMBL" id="CAIIXF020000001">
    <property type="protein sequence ID" value="CAH1773833.1"/>
    <property type="molecule type" value="Genomic_DNA"/>
</dbReference>
<sequence>MADWIFHFLGALLCVTGALCQTTIDVEGPTGPVLEGETVTFTCTISPALPKFQPPHVIKYVDSVSEPYFKTISGDAGQKVNSPFEETGRYSIQFEEVEGKGDVGTITITNVKAEDGGGSIGCSVPSLPNEPFSVTALEVLGGPKQVYFSNMTDGSVLHVKENDRVNLECHSNGSNPAPELKVYLMGRNNNNVNLTETWARSSTYPVPIDNNDGLVKIMHHVWLHNLEKIEYLHNKKNLRCEATVPGLPTKSSQITIDVLFAPKFNCSRVQYPEPGNREARISCDVAANPDLINDETIVQWQWTENENMQTLNPKINQMNGEYRAQMMRSSADDNIVKVELEITPLDSSHYRQYNIYISTSDTQATYNITLAQGSTNTAPSRRCSRTYIDFIITSLVLTLVASHLN</sequence>
<comment type="caution">
    <text evidence="7">The sequence shown here is derived from an EMBL/GenBank/DDBJ whole genome shotgun (WGS) entry which is preliminary data.</text>
</comment>
<keyword evidence="4" id="KW-0325">Glycoprotein</keyword>
<accession>A0A8J1UCC2</accession>
<dbReference type="InterPro" id="IPR003599">
    <property type="entry name" value="Ig_sub"/>
</dbReference>
<dbReference type="PANTHER" id="PTHR11640">
    <property type="entry name" value="NEPHRIN"/>
    <property type="match status" value="1"/>
</dbReference>
<comment type="subcellular location">
    <subcellularLocation>
        <location evidence="1">Membrane</location>
        <topology evidence="1">Single-pass type I membrane protein</topology>
    </subcellularLocation>
</comment>
<dbReference type="SUPFAM" id="SSF48726">
    <property type="entry name" value="Immunoglobulin"/>
    <property type="match status" value="2"/>
</dbReference>
<dbReference type="Proteomes" id="UP000749559">
    <property type="component" value="Unassembled WGS sequence"/>
</dbReference>
<evidence type="ECO:0000256" key="2">
    <source>
        <dbReference type="ARBA" id="ARBA00023136"/>
    </source>
</evidence>
<dbReference type="InterPro" id="IPR051275">
    <property type="entry name" value="Cell_adhesion_signaling"/>
</dbReference>
<dbReference type="AlphaFoldDB" id="A0A8J1UCC2"/>
<evidence type="ECO:0000313" key="8">
    <source>
        <dbReference type="Proteomes" id="UP000749559"/>
    </source>
</evidence>
<evidence type="ECO:0000259" key="6">
    <source>
        <dbReference type="SMART" id="SM00409"/>
    </source>
</evidence>
<feature type="domain" description="Immunoglobulin" evidence="6">
    <location>
        <begin position="154"/>
        <end position="259"/>
    </location>
</feature>
<gene>
    <name evidence="7" type="ORF">OFUS_LOCUS1373</name>
</gene>
<organism evidence="7 8">
    <name type="scientific">Owenia fusiformis</name>
    <name type="common">Polychaete worm</name>
    <dbReference type="NCBI Taxonomy" id="6347"/>
    <lineage>
        <taxon>Eukaryota</taxon>
        <taxon>Metazoa</taxon>
        <taxon>Spiralia</taxon>
        <taxon>Lophotrochozoa</taxon>
        <taxon>Annelida</taxon>
        <taxon>Polychaeta</taxon>
        <taxon>Sedentaria</taxon>
        <taxon>Canalipalpata</taxon>
        <taxon>Sabellida</taxon>
        <taxon>Oweniida</taxon>
        <taxon>Oweniidae</taxon>
        <taxon>Owenia</taxon>
    </lineage>
</organism>
<name>A0A8J1UCC2_OWEFU</name>
<evidence type="ECO:0000256" key="4">
    <source>
        <dbReference type="ARBA" id="ARBA00023180"/>
    </source>
</evidence>
<dbReference type="GO" id="GO:0098609">
    <property type="term" value="P:cell-cell adhesion"/>
    <property type="evidence" value="ECO:0007669"/>
    <property type="project" value="TreeGrafter"/>
</dbReference>
<dbReference type="SMART" id="SM00409">
    <property type="entry name" value="IG"/>
    <property type="match status" value="2"/>
</dbReference>
<dbReference type="InterPro" id="IPR036179">
    <property type="entry name" value="Ig-like_dom_sf"/>
</dbReference>
<dbReference type="GO" id="GO:0050839">
    <property type="term" value="F:cell adhesion molecule binding"/>
    <property type="evidence" value="ECO:0007669"/>
    <property type="project" value="TreeGrafter"/>
</dbReference>
<protein>
    <recommendedName>
        <fullName evidence="6">Immunoglobulin domain-containing protein</fullName>
    </recommendedName>
</protein>
<evidence type="ECO:0000313" key="7">
    <source>
        <dbReference type="EMBL" id="CAH1773833.1"/>
    </source>
</evidence>
<dbReference type="GO" id="GO:0005911">
    <property type="term" value="C:cell-cell junction"/>
    <property type="evidence" value="ECO:0007669"/>
    <property type="project" value="TreeGrafter"/>
</dbReference>
<dbReference type="InterPro" id="IPR013783">
    <property type="entry name" value="Ig-like_fold"/>
</dbReference>
<evidence type="ECO:0000256" key="1">
    <source>
        <dbReference type="ARBA" id="ARBA00004479"/>
    </source>
</evidence>
<dbReference type="Gene3D" id="2.60.40.10">
    <property type="entry name" value="Immunoglobulins"/>
    <property type="match status" value="2"/>
</dbReference>